<accession>A0ABY6NZM1</accession>
<dbReference type="InterPro" id="IPR016040">
    <property type="entry name" value="NAD(P)-bd_dom"/>
</dbReference>
<gene>
    <name evidence="2" type="ORF">RHODO2019_17165</name>
</gene>
<keyword evidence="3" id="KW-1185">Reference proteome</keyword>
<reference evidence="2" key="1">
    <citation type="submission" date="2022-10" db="EMBL/GenBank/DDBJ databases">
        <title>Rhodococcus sp.75.</title>
        <authorList>
            <person name="Sun M."/>
        </authorList>
    </citation>
    <scope>NUCLEOTIDE SEQUENCE</scope>
    <source>
        <strain evidence="2">75</strain>
    </source>
</reference>
<dbReference type="Gene3D" id="3.90.25.10">
    <property type="entry name" value="UDP-galactose 4-epimerase, domain 1"/>
    <property type="match status" value="1"/>
</dbReference>
<evidence type="ECO:0000313" key="2">
    <source>
        <dbReference type="EMBL" id="UZJ24811.1"/>
    </source>
</evidence>
<dbReference type="EMBL" id="CP110615">
    <property type="protein sequence ID" value="UZJ24811.1"/>
    <property type="molecule type" value="Genomic_DNA"/>
</dbReference>
<dbReference type="RefSeq" id="WP_265382917.1">
    <property type="nucleotide sequence ID" value="NZ_CP110615.1"/>
</dbReference>
<evidence type="ECO:0000313" key="3">
    <source>
        <dbReference type="Proteomes" id="UP001164965"/>
    </source>
</evidence>
<dbReference type="Pfam" id="PF13460">
    <property type="entry name" value="NAD_binding_10"/>
    <property type="match status" value="1"/>
</dbReference>
<protein>
    <submittedName>
        <fullName evidence="2">NmrA family NAD(P)-binding protein</fullName>
    </submittedName>
</protein>
<dbReference type="Proteomes" id="UP001164965">
    <property type="component" value="Chromosome"/>
</dbReference>
<dbReference type="InterPro" id="IPR036291">
    <property type="entry name" value="NAD(P)-bd_dom_sf"/>
</dbReference>
<dbReference type="PANTHER" id="PTHR43162">
    <property type="match status" value="1"/>
</dbReference>
<dbReference type="PANTHER" id="PTHR43162:SF1">
    <property type="entry name" value="PRESTALK A DIFFERENTIATION PROTEIN A"/>
    <property type="match status" value="1"/>
</dbReference>
<sequence length="226" mass="23543">MPGTPPIAVTGSTGRIGSRVARALSAAVAAGVQRVVYTSFLGAPADCTFTFGRDHFHTEAALAASGLRWTALRDAFYQDVLPSFVVEPGVLRGPAGDGAVAAVAVDDVAEVAATVLLDGTTAHDGQRHDLSGPAALTLDEVAATLTELSGHSVRYERETPAQAYASRAHLDATPFEVDGWVSTYTAVASGEMAPVTDTVQRLTGHPATSLRTTLERYPELLDGLRG</sequence>
<organism evidence="2 3">
    <name type="scientific">Rhodococcus antarcticus</name>
    <dbReference type="NCBI Taxonomy" id="2987751"/>
    <lineage>
        <taxon>Bacteria</taxon>
        <taxon>Bacillati</taxon>
        <taxon>Actinomycetota</taxon>
        <taxon>Actinomycetes</taxon>
        <taxon>Mycobacteriales</taxon>
        <taxon>Nocardiaceae</taxon>
        <taxon>Rhodococcus</taxon>
    </lineage>
</organism>
<name>A0ABY6NZM1_9NOCA</name>
<dbReference type="Gene3D" id="3.40.50.720">
    <property type="entry name" value="NAD(P)-binding Rossmann-like Domain"/>
    <property type="match status" value="1"/>
</dbReference>
<dbReference type="InterPro" id="IPR051604">
    <property type="entry name" value="Ergot_Alk_Oxidoreductase"/>
</dbReference>
<proteinExistence type="predicted"/>
<feature type="domain" description="NAD(P)-binding" evidence="1">
    <location>
        <begin position="12"/>
        <end position="117"/>
    </location>
</feature>
<dbReference type="SUPFAM" id="SSF51735">
    <property type="entry name" value="NAD(P)-binding Rossmann-fold domains"/>
    <property type="match status" value="1"/>
</dbReference>
<evidence type="ECO:0000259" key="1">
    <source>
        <dbReference type="Pfam" id="PF13460"/>
    </source>
</evidence>